<evidence type="ECO:0000256" key="2">
    <source>
        <dbReference type="ARBA" id="ARBA00022803"/>
    </source>
</evidence>
<dbReference type="Gene3D" id="1.25.40.10">
    <property type="entry name" value="Tetratricopeptide repeat domain"/>
    <property type="match status" value="3"/>
</dbReference>
<evidence type="ECO:0000256" key="1">
    <source>
        <dbReference type="ARBA" id="ARBA00022737"/>
    </source>
</evidence>
<evidence type="ECO:0008006" key="5">
    <source>
        <dbReference type="Google" id="ProtNLM"/>
    </source>
</evidence>
<gene>
    <name evidence="3" type="ORF">ACFFH7_16015</name>
</gene>
<dbReference type="RefSeq" id="WP_273941409.1">
    <property type="nucleotide sequence ID" value="NZ_CP097263.1"/>
</dbReference>
<comment type="caution">
    <text evidence="3">The sequence shown here is derived from an EMBL/GenBank/DDBJ whole genome shotgun (WGS) entry which is preliminary data.</text>
</comment>
<proteinExistence type="predicted"/>
<sequence>MPARPWLDVLHQLRAELGTPSYREITKKAQLRGHAGQGGTGIGRSTFSDLLLGRTSPRRETVEAFVVGCLAAGRSDGLDPEKRHAAYWLRAFDAATAAPPAVVDPVRFVDRPSQLLVTENEIVEFTGRVDELRRLSAWREGEARVSALWLHGPGGQGKTRLGRRFATDSAAAGWQVEASWGTTGQRGDLVVVVDYADRIPHTDLVALVDRHTDPRRRTRFLLLARSTSPWPALRHELSSRQATSAELSLPALASTVDDRARVFALARDSFARALGVSDAEGIIPPADLDHPDLGLALSLHMAALVAVDAHLRQVAPPTEPGDLSAYLLDREEAHWVRLLERPDFRTVPNAMRRTVFAACLIGARPYAEAAQALSFMPDAATVLMDHSYCYPAADHVLQPLLPDRLAEDFLALTLQAQPWATADLDALLARPADGSPPTGVDRAITFLAAASAPGRHPHVAAHLETLLLADPRLALDAGGAALTALTHLAPKALIAVANTFPARDINLDAGMFAVVESLLGRALEQADGIAKASMLVSLATRAWWAGAVERAVELCREATALARTLHDGPNDPVELAVMLTGTSQVLVAVGLADDAVEMAEAALRTLDHHAPSADSARAAALGALGQALTASIDRRAEALPVLRRAIAAFDEIRRHNPAAFETEQSAMHSLLAACLRDEGQARESEHHRREALESAARLAESNPAAHADRYASTLLIVADEHASTGDFSTAEALARQAVDIVRGHPVPHLPSLARCLVGLAKILDRVGEWERAAPVLDEAYELAVRLSADWSLAELLVGQLDDHAARLDEAGRAADELAVRRRAVELSRSMVERNPGTAHRLAHHLEQLGATLAPDGQLVEATSMLREAVTIREQQGDPELVARALGVLGAVRQAAGAPVAEVIGLLTRAVADHPGRHRVGGDRMAFMGALFGLLFALLRDDNCADAADLGERWVDAVAETADADHHVLWRATLAMALCLSDRVSAGVVQADRARALAADADVADTARATALHAFAMSRTFSGTDLDEALAANSECRALLTAETDLSNARQVRERLLELIDQNRT</sequence>
<dbReference type="SUPFAM" id="SSF48452">
    <property type="entry name" value="TPR-like"/>
    <property type="match status" value="2"/>
</dbReference>
<dbReference type="Proteomes" id="UP001589810">
    <property type="component" value="Unassembled WGS sequence"/>
</dbReference>
<dbReference type="EMBL" id="JBHLUD010000004">
    <property type="protein sequence ID" value="MFC0543006.1"/>
    <property type="molecule type" value="Genomic_DNA"/>
</dbReference>
<dbReference type="PANTHER" id="PTHR45641">
    <property type="entry name" value="TETRATRICOPEPTIDE REPEAT PROTEIN (AFU_ORTHOLOGUE AFUA_6G03870)"/>
    <property type="match status" value="1"/>
</dbReference>
<dbReference type="InterPro" id="IPR027417">
    <property type="entry name" value="P-loop_NTPase"/>
</dbReference>
<dbReference type="SUPFAM" id="SSF52540">
    <property type="entry name" value="P-loop containing nucleoside triphosphate hydrolases"/>
    <property type="match status" value="1"/>
</dbReference>
<dbReference type="InterPro" id="IPR011990">
    <property type="entry name" value="TPR-like_helical_dom_sf"/>
</dbReference>
<organism evidence="3 4">
    <name type="scientific">Kutzneria chonburiensis</name>
    <dbReference type="NCBI Taxonomy" id="1483604"/>
    <lineage>
        <taxon>Bacteria</taxon>
        <taxon>Bacillati</taxon>
        <taxon>Actinomycetota</taxon>
        <taxon>Actinomycetes</taxon>
        <taxon>Pseudonocardiales</taxon>
        <taxon>Pseudonocardiaceae</taxon>
        <taxon>Kutzneria</taxon>
    </lineage>
</organism>
<name>A0ABV6MRR7_9PSEU</name>
<evidence type="ECO:0000313" key="3">
    <source>
        <dbReference type="EMBL" id="MFC0543006.1"/>
    </source>
</evidence>
<dbReference type="PANTHER" id="PTHR45641:SF19">
    <property type="entry name" value="NEPHROCYSTIN-3"/>
    <property type="match status" value="1"/>
</dbReference>
<keyword evidence="1" id="KW-0677">Repeat</keyword>
<accession>A0ABV6MRR7</accession>
<keyword evidence="2" id="KW-0802">TPR repeat</keyword>
<keyword evidence="4" id="KW-1185">Reference proteome</keyword>
<reference evidence="3 4" key="1">
    <citation type="submission" date="2024-09" db="EMBL/GenBank/DDBJ databases">
        <authorList>
            <person name="Sun Q."/>
            <person name="Mori K."/>
        </authorList>
    </citation>
    <scope>NUCLEOTIDE SEQUENCE [LARGE SCALE GENOMIC DNA]</scope>
    <source>
        <strain evidence="3 4">TBRC 1432</strain>
    </source>
</reference>
<protein>
    <recommendedName>
        <fullName evidence="5">Tetratricopeptide repeat protein</fullName>
    </recommendedName>
</protein>
<evidence type="ECO:0000313" key="4">
    <source>
        <dbReference type="Proteomes" id="UP001589810"/>
    </source>
</evidence>